<protein>
    <submittedName>
        <fullName evidence="1">Uncharacterized protein</fullName>
    </submittedName>
</protein>
<gene>
    <name evidence="1" type="ORF">APZ42_032050</name>
</gene>
<dbReference type="Proteomes" id="UP000076858">
    <property type="component" value="Unassembled WGS sequence"/>
</dbReference>
<evidence type="ECO:0000313" key="1">
    <source>
        <dbReference type="EMBL" id="KZS04912.1"/>
    </source>
</evidence>
<proteinExistence type="predicted"/>
<dbReference type="AlphaFoldDB" id="A0A164MBX6"/>
<organism evidence="1 2">
    <name type="scientific">Daphnia magna</name>
    <dbReference type="NCBI Taxonomy" id="35525"/>
    <lineage>
        <taxon>Eukaryota</taxon>
        <taxon>Metazoa</taxon>
        <taxon>Ecdysozoa</taxon>
        <taxon>Arthropoda</taxon>
        <taxon>Crustacea</taxon>
        <taxon>Branchiopoda</taxon>
        <taxon>Diplostraca</taxon>
        <taxon>Cladocera</taxon>
        <taxon>Anomopoda</taxon>
        <taxon>Daphniidae</taxon>
        <taxon>Daphnia</taxon>
    </lineage>
</organism>
<sequence>MVKAFKEVRAKYVEEVIENVVAFNSERETSNSRNLYSDLEKNIVMQEGDSESEEYCNKEDEEVEYDHFDTQVTEAVDQFQGCFILPNEIEQEYKLWRLSDLSHHLQLVMSIFDKFKIEARSSN</sequence>
<keyword evidence="2" id="KW-1185">Reference proteome</keyword>
<accession>A0A164MBX6</accession>
<comment type="caution">
    <text evidence="1">The sequence shown here is derived from an EMBL/GenBank/DDBJ whole genome shotgun (WGS) entry which is preliminary data.</text>
</comment>
<name>A0A164MBX6_9CRUS</name>
<reference evidence="1 2" key="1">
    <citation type="submission" date="2016-03" db="EMBL/GenBank/DDBJ databases">
        <title>EvidentialGene: Evidence-directed Construction of Genes on Genomes.</title>
        <authorList>
            <person name="Gilbert D.G."/>
            <person name="Choi J.-H."/>
            <person name="Mockaitis K."/>
            <person name="Colbourne J."/>
            <person name="Pfrender M."/>
        </authorList>
    </citation>
    <scope>NUCLEOTIDE SEQUENCE [LARGE SCALE GENOMIC DNA]</scope>
    <source>
        <strain evidence="1 2">Xinb3</strain>
        <tissue evidence="1">Complete organism</tissue>
    </source>
</reference>
<dbReference type="EMBL" id="LRGB01003030">
    <property type="protein sequence ID" value="KZS04912.1"/>
    <property type="molecule type" value="Genomic_DNA"/>
</dbReference>
<evidence type="ECO:0000313" key="2">
    <source>
        <dbReference type="Proteomes" id="UP000076858"/>
    </source>
</evidence>